<comment type="caution">
    <text evidence="2">The sequence shown here is derived from an EMBL/GenBank/DDBJ whole genome shotgun (WGS) entry which is preliminary data.</text>
</comment>
<dbReference type="Proteomes" id="UP001281447">
    <property type="component" value="Unassembled WGS sequence"/>
</dbReference>
<evidence type="ECO:0008006" key="4">
    <source>
        <dbReference type="Google" id="ProtNLM"/>
    </source>
</evidence>
<keyword evidence="3" id="KW-1185">Reference proteome</keyword>
<evidence type="ECO:0000313" key="3">
    <source>
        <dbReference type="Proteomes" id="UP001281447"/>
    </source>
</evidence>
<evidence type="ECO:0000313" key="2">
    <source>
        <dbReference type="EMBL" id="MDY0394530.1"/>
    </source>
</evidence>
<feature type="transmembrane region" description="Helical" evidence="1">
    <location>
        <begin position="77"/>
        <end position="103"/>
    </location>
</feature>
<keyword evidence="1" id="KW-0812">Transmembrane</keyword>
<gene>
    <name evidence="2" type="ORF">RWE15_08860</name>
</gene>
<proteinExistence type="predicted"/>
<protein>
    <recommendedName>
        <fullName evidence="4">CAAX protease self-immunity</fullName>
    </recommendedName>
</protein>
<accession>A0ABU5C5Q8</accession>
<name>A0ABU5C5Q8_9BACI</name>
<sequence>MFATMKIRYFLLIGLLILVADLFIFGVSDEDWFSFGLSYTLLGFYPILWLKYQLKKRGRMLSTVIQPSGTVKRLPGLLYVVIVVMFFSFGAFWLLNFGLSFAFPGAVDFLLQEDELLPEGGMLFVWMVIYVGILGPVAEEIIFRGAVAEPSDSQTEPDCGTYHCQRTFWHNAHGHYRRVHFRSHDVFTLFQNK</sequence>
<dbReference type="EMBL" id="JAWDIP010000003">
    <property type="protein sequence ID" value="MDY0394530.1"/>
    <property type="molecule type" value="Genomic_DNA"/>
</dbReference>
<feature type="transmembrane region" description="Helical" evidence="1">
    <location>
        <begin position="32"/>
        <end position="50"/>
    </location>
</feature>
<keyword evidence="1" id="KW-1133">Transmembrane helix</keyword>
<feature type="transmembrane region" description="Helical" evidence="1">
    <location>
        <begin position="7"/>
        <end position="26"/>
    </location>
</feature>
<evidence type="ECO:0000256" key="1">
    <source>
        <dbReference type="SAM" id="Phobius"/>
    </source>
</evidence>
<organism evidence="2 3">
    <name type="scientific">Tigheibacillus halophilus</name>
    <dbReference type="NCBI Taxonomy" id="361280"/>
    <lineage>
        <taxon>Bacteria</taxon>
        <taxon>Bacillati</taxon>
        <taxon>Bacillota</taxon>
        <taxon>Bacilli</taxon>
        <taxon>Bacillales</taxon>
        <taxon>Bacillaceae</taxon>
        <taxon>Tigheibacillus</taxon>
    </lineage>
</organism>
<reference evidence="2 3" key="1">
    <citation type="submission" date="2023-10" db="EMBL/GenBank/DDBJ databases">
        <title>Virgibacillus halophilus 5B73C genome.</title>
        <authorList>
            <person name="Miliotis G."/>
            <person name="Sengupta P."/>
            <person name="Hameed A."/>
            <person name="Chuvochina M."/>
            <person name="Mcdonagh F."/>
            <person name="Simpson A.C."/>
            <person name="Singh N.K."/>
            <person name="Rekha P.D."/>
            <person name="Raman K."/>
            <person name="Hugenholtz P."/>
            <person name="Venkateswaran K."/>
        </authorList>
    </citation>
    <scope>NUCLEOTIDE SEQUENCE [LARGE SCALE GENOMIC DNA]</scope>
    <source>
        <strain evidence="2 3">5B73C</strain>
    </source>
</reference>
<feature type="transmembrane region" description="Helical" evidence="1">
    <location>
        <begin position="123"/>
        <end position="143"/>
    </location>
</feature>
<keyword evidence="1" id="KW-0472">Membrane</keyword>